<sequence>MKRSNEEEAKRWLQQAKRDLDDAIFSKDGQRYNLACFLSQQAAEKAIKAYLYSQGAEFVWGHSVAELINDAIQFDESFVGRKKEGSSLDKYYIPTRYQG</sequence>
<dbReference type="AlphaFoldDB" id="A0A1M4SG14"/>
<dbReference type="SUPFAM" id="SSF81593">
    <property type="entry name" value="Nucleotidyltransferase substrate binding subunit/domain"/>
    <property type="match status" value="1"/>
</dbReference>
<reference evidence="3" key="1">
    <citation type="submission" date="2016-11" db="EMBL/GenBank/DDBJ databases">
        <authorList>
            <person name="Varghese N."/>
            <person name="Submissions S."/>
        </authorList>
    </citation>
    <scope>NUCLEOTIDE SEQUENCE [LARGE SCALE GENOMIC DNA]</scope>
    <source>
        <strain evidence="3">DSM 18761</strain>
    </source>
</reference>
<protein>
    <submittedName>
        <fullName evidence="2">HEPN domain-containing protein</fullName>
    </submittedName>
</protein>
<dbReference type="Gene3D" id="1.20.120.330">
    <property type="entry name" value="Nucleotidyltransferases domain 2"/>
    <property type="match status" value="1"/>
</dbReference>
<keyword evidence="3" id="KW-1185">Reference proteome</keyword>
<gene>
    <name evidence="2" type="ORF">SAMN02745195_00133</name>
</gene>
<name>A0A1M4SG14_9THEO</name>
<evidence type="ECO:0000259" key="1">
    <source>
        <dbReference type="PROSITE" id="PS50910"/>
    </source>
</evidence>
<evidence type="ECO:0000313" key="3">
    <source>
        <dbReference type="Proteomes" id="UP000184127"/>
    </source>
</evidence>
<dbReference type="RefSeq" id="WP_143152787.1">
    <property type="nucleotide sequence ID" value="NZ_FQUR01000006.1"/>
</dbReference>
<organism evidence="2 3">
    <name type="scientific">Thermoanaerobacter uzonensis DSM 18761</name>
    <dbReference type="NCBI Taxonomy" id="1123369"/>
    <lineage>
        <taxon>Bacteria</taxon>
        <taxon>Bacillati</taxon>
        <taxon>Bacillota</taxon>
        <taxon>Clostridia</taxon>
        <taxon>Thermoanaerobacterales</taxon>
        <taxon>Thermoanaerobacteraceae</taxon>
        <taxon>Thermoanaerobacter</taxon>
    </lineage>
</organism>
<dbReference type="PROSITE" id="PS50910">
    <property type="entry name" value="HEPN"/>
    <property type="match status" value="1"/>
</dbReference>
<proteinExistence type="predicted"/>
<dbReference type="SMART" id="SM00748">
    <property type="entry name" value="HEPN"/>
    <property type="match status" value="1"/>
</dbReference>
<dbReference type="Pfam" id="PF05168">
    <property type="entry name" value="HEPN"/>
    <property type="match status" value="1"/>
</dbReference>
<dbReference type="Proteomes" id="UP000184127">
    <property type="component" value="Unassembled WGS sequence"/>
</dbReference>
<dbReference type="EMBL" id="FQUR01000006">
    <property type="protein sequence ID" value="SHE31140.1"/>
    <property type="molecule type" value="Genomic_DNA"/>
</dbReference>
<accession>A0A1M4SG14</accession>
<dbReference type="InterPro" id="IPR007842">
    <property type="entry name" value="HEPN_dom"/>
</dbReference>
<feature type="domain" description="HEPN" evidence="1">
    <location>
        <begin position="13"/>
        <end position="99"/>
    </location>
</feature>
<evidence type="ECO:0000313" key="2">
    <source>
        <dbReference type="EMBL" id="SHE31140.1"/>
    </source>
</evidence>